<dbReference type="InterPro" id="IPR011701">
    <property type="entry name" value="MFS"/>
</dbReference>
<sequence length="360" mass="37585">MRSVNLATLLFFTANGIAIIAIPPYLRDLGVQSETVIGAIVSTAFFVSIIARPLSGLLGEKMGYSTMMSAGIAMAVAAQLMYLLGSPLWVQVGRLFHGLAIATFLPMSIALSVSEGARAIAARSLAVGIGNVLGPLVGSAVYDLGGARFSFIVALIIHSANWALVRGVENRSEKGAGEPGAVLERRVFLFMALLAVFATAYMSLSTFIPVKLKDHGLPLTYWGLFSSVAALLSLLPRAFLLKVNLVNPFTAAAATATVLAGMLLASYAEDPFLFVIAGVIYGLGQGAVVVTYQIMALAGSKKAGISSAIYTMGWDIGSIAGPIIGGGLIESMGYSALHITPLLIIVNVVALLIYATATRR</sequence>
<feature type="transmembrane region" description="Helical" evidence="6">
    <location>
        <begin position="120"/>
        <end position="141"/>
    </location>
</feature>
<keyword evidence="2" id="KW-0813">Transport</keyword>
<feature type="transmembrane region" description="Helical" evidence="6">
    <location>
        <begin position="7"/>
        <end position="26"/>
    </location>
</feature>
<name>A0A371R6H4_9CREN</name>
<comment type="caution">
    <text evidence="8">The sequence shown here is derived from an EMBL/GenBank/DDBJ whole genome shotgun (WGS) entry which is preliminary data.</text>
</comment>
<dbReference type="Gene3D" id="1.20.1250.20">
    <property type="entry name" value="MFS general substrate transporter like domains"/>
    <property type="match status" value="1"/>
</dbReference>
<dbReference type="EMBL" id="NMUF01000003">
    <property type="protein sequence ID" value="RFB00102.1"/>
    <property type="molecule type" value="Genomic_DNA"/>
</dbReference>
<feature type="transmembrane region" description="Helical" evidence="6">
    <location>
        <begin position="246"/>
        <end position="266"/>
    </location>
</feature>
<dbReference type="CDD" id="cd17489">
    <property type="entry name" value="MFS_YfcJ_like"/>
    <property type="match status" value="1"/>
</dbReference>
<reference evidence="9 10" key="1">
    <citation type="submission" date="2017-07" db="EMBL/GenBank/DDBJ databases">
        <title>Draft genome sequence of aerobic hyperthermophilic archaea, Pyrobaculum aerophilum YKB31 and YKB32.</title>
        <authorList>
            <person name="Mochizuki T."/>
            <person name="Berliner A.J."/>
            <person name="Yoshida-Takashima Y."/>
            <person name="Takaki Y."/>
            <person name="Nunoura T."/>
            <person name="Takai K."/>
        </authorList>
    </citation>
    <scope>NUCLEOTIDE SEQUENCE [LARGE SCALE GENOMIC DNA]</scope>
    <source>
        <strain evidence="7 10">YKB31</strain>
        <strain evidence="8 9">YKB32</strain>
    </source>
</reference>
<dbReference type="InterPro" id="IPR036259">
    <property type="entry name" value="MFS_trans_sf"/>
</dbReference>
<proteinExistence type="predicted"/>
<dbReference type="SUPFAM" id="SSF103473">
    <property type="entry name" value="MFS general substrate transporter"/>
    <property type="match status" value="1"/>
</dbReference>
<evidence type="ECO:0000313" key="8">
    <source>
        <dbReference type="EMBL" id="RFB00102.1"/>
    </source>
</evidence>
<evidence type="ECO:0000313" key="9">
    <source>
        <dbReference type="Proteomes" id="UP000256877"/>
    </source>
</evidence>
<gene>
    <name evidence="7" type="ORF">CGL51_03285</name>
    <name evidence="8" type="ORF">CGL52_01770</name>
</gene>
<feature type="transmembrane region" description="Helical" evidence="6">
    <location>
        <begin position="147"/>
        <end position="165"/>
    </location>
</feature>
<dbReference type="OrthoDB" id="117970at2157"/>
<evidence type="ECO:0000256" key="1">
    <source>
        <dbReference type="ARBA" id="ARBA00004141"/>
    </source>
</evidence>
<dbReference type="EMBL" id="NMUE01000007">
    <property type="protein sequence ID" value="RFA97249.1"/>
    <property type="molecule type" value="Genomic_DNA"/>
</dbReference>
<dbReference type="Pfam" id="PF07690">
    <property type="entry name" value="MFS_1"/>
    <property type="match status" value="1"/>
</dbReference>
<keyword evidence="5 6" id="KW-0472">Membrane</keyword>
<protein>
    <submittedName>
        <fullName evidence="8">MFS transporter</fullName>
    </submittedName>
</protein>
<feature type="transmembrane region" description="Helical" evidence="6">
    <location>
        <begin position="186"/>
        <end position="208"/>
    </location>
</feature>
<dbReference type="AlphaFoldDB" id="A0A371R6H4"/>
<feature type="transmembrane region" description="Helical" evidence="6">
    <location>
        <begin position="95"/>
        <end position="113"/>
    </location>
</feature>
<dbReference type="PANTHER" id="PTHR23506">
    <property type="entry name" value="GH10249P"/>
    <property type="match status" value="1"/>
</dbReference>
<keyword evidence="4 6" id="KW-1133">Transmembrane helix</keyword>
<dbReference type="RefSeq" id="WP_116420676.1">
    <property type="nucleotide sequence ID" value="NZ_NMUE01000007.1"/>
</dbReference>
<dbReference type="GO" id="GO:0022857">
    <property type="term" value="F:transmembrane transporter activity"/>
    <property type="evidence" value="ECO:0007669"/>
    <property type="project" value="InterPro"/>
</dbReference>
<evidence type="ECO:0000256" key="6">
    <source>
        <dbReference type="SAM" id="Phobius"/>
    </source>
</evidence>
<feature type="transmembrane region" description="Helical" evidence="6">
    <location>
        <begin position="220"/>
        <end position="239"/>
    </location>
</feature>
<feature type="transmembrane region" description="Helical" evidence="6">
    <location>
        <begin position="63"/>
        <end position="83"/>
    </location>
</feature>
<evidence type="ECO:0000256" key="4">
    <source>
        <dbReference type="ARBA" id="ARBA00022989"/>
    </source>
</evidence>
<evidence type="ECO:0000313" key="7">
    <source>
        <dbReference type="EMBL" id="RFA97249.1"/>
    </source>
</evidence>
<accession>A0A371R6H4</accession>
<dbReference type="Proteomes" id="UP000257123">
    <property type="component" value="Unassembled WGS sequence"/>
</dbReference>
<keyword evidence="3 6" id="KW-0812">Transmembrane</keyword>
<feature type="transmembrane region" description="Helical" evidence="6">
    <location>
        <begin position="335"/>
        <end position="357"/>
    </location>
</feature>
<dbReference type="InterPro" id="IPR050930">
    <property type="entry name" value="MFS_Vesicular_Transporter"/>
</dbReference>
<evidence type="ECO:0000256" key="3">
    <source>
        <dbReference type="ARBA" id="ARBA00022692"/>
    </source>
</evidence>
<evidence type="ECO:0000256" key="2">
    <source>
        <dbReference type="ARBA" id="ARBA00022448"/>
    </source>
</evidence>
<dbReference type="Proteomes" id="UP000256877">
    <property type="component" value="Unassembled WGS sequence"/>
</dbReference>
<dbReference type="GO" id="GO:0016020">
    <property type="term" value="C:membrane"/>
    <property type="evidence" value="ECO:0007669"/>
    <property type="project" value="UniProtKB-SubCell"/>
</dbReference>
<comment type="subcellular location">
    <subcellularLocation>
        <location evidence="1">Membrane</location>
        <topology evidence="1">Multi-pass membrane protein</topology>
    </subcellularLocation>
</comment>
<feature type="transmembrane region" description="Helical" evidence="6">
    <location>
        <begin position="32"/>
        <end position="51"/>
    </location>
</feature>
<dbReference type="PANTHER" id="PTHR23506:SF23">
    <property type="entry name" value="GH10249P"/>
    <property type="match status" value="1"/>
</dbReference>
<feature type="transmembrane region" description="Helical" evidence="6">
    <location>
        <begin position="272"/>
        <end position="295"/>
    </location>
</feature>
<organism evidence="8 9">
    <name type="scientific">Pyrobaculum aerophilum</name>
    <dbReference type="NCBI Taxonomy" id="13773"/>
    <lineage>
        <taxon>Archaea</taxon>
        <taxon>Thermoproteota</taxon>
        <taxon>Thermoprotei</taxon>
        <taxon>Thermoproteales</taxon>
        <taxon>Thermoproteaceae</taxon>
        <taxon>Pyrobaculum</taxon>
    </lineage>
</organism>
<evidence type="ECO:0000313" key="10">
    <source>
        <dbReference type="Proteomes" id="UP000257123"/>
    </source>
</evidence>
<evidence type="ECO:0000256" key="5">
    <source>
        <dbReference type="ARBA" id="ARBA00023136"/>
    </source>
</evidence>
<feature type="transmembrane region" description="Helical" evidence="6">
    <location>
        <begin position="307"/>
        <end position="329"/>
    </location>
</feature>